<keyword evidence="14 19" id="KW-0670">Pyruvate</keyword>
<evidence type="ECO:0000256" key="5">
    <source>
        <dbReference type="ARBA" id="ARBA00012142"/>
    </source>
</evidence>
<evidence type="ECO:0000256" key="10">
    <source>
        <dbReference type="ARBA" id="ARBA00022777"/>
    </source>
</evidence>
<proteinExistence type="inferred from homology"/>
<comment type="cofactor">
    <cofactor evidence="1">
        <name>Mg(2+)</name>
        <dbReference type="ChEBI" id="CHEBI:18420"/>
    </cofactor>
</comment>
<evidence type="ECO:0000256" key="7">
    <source>
        <dbReference type="ARBA" id="ARBA00022679"/>
    </source>
</evidence>
<comment type="pathway">
    <text evidence="3 16">Carbohydrate degradation; glycolysis; pyruvate from D-glyceraldehyde 3-phosphate: step 5/5.</text>
</comment>
<evidence type="ECO:0000256" key="6">
    <source>
        <dbReference type="ARBA" id="ARBA00018587"/>
    </source>
</evidence>
<name>A0A929WZ83_9BACT</name>
<dbReference type="Pfam" id="PF02887">
    <property type="entry name" value="PK_C"/>
    <property type="match status" value="1"/>
</dbReference>
<keyword evidence="9" id="KW-0547">Nucleotide-binding</keyword>
<dbReference type="NCBIfam" id="TIGR01064">
    <property type="entry name" value="pyruv_kin"/>
    <property type="match status" value="1"/>
</dbReference>
<evidence type="ECO:0000256" key="13">
    <source>
        <dbReference type="ARBA" id="ARBA00023152"/>
    </source>
</evidence>
<dbReference type="InterPro" id="IPR040442">
    <property type="entry name" value="Pyrv_kinase-like_dom_sf"/>
</dbReference>
<dbReference type="GO" id="GO:0004743">
    <property type="term" value="F:pyruvate kinase activity"/>
    <property type="evidence" value="ECO:0007669"/>
    <property type="project" value="UniProtKB-UniRule"/>
</dbReference>
<dbReference type="InterPro" id="IPR036918">
    <property type="entry name" value="Pyrv_Knase_C_sf"/>
</dbReference>
<keyword evidence="11" id="KW-0067">ATP-binding</keyword>
<keyword evidence="12 16" id="KW-0460">Magnesium</keyword>
<comment type="similarity">
    <text evidence="4 16">Belongs to the pyruvate kinase family.</text>
</comment>
<comment type="cofactor">
    <cofactor evidence="2">
        <name>K(+)</name>
        <dbReference type="ChEBI" id="CHEBI:29103"/>
    </cofactor>
</comment>
<dbReference type="FunFam" id="2.40.33.10:FF:000001">
    <property type="entry name" value="Pyruvate kinase"/>
    <property type="match status" value="1"/>
</dbReference>
<dbReference type="AlphaFoldDB" id="A0A929WZ83"/>
<dbReference type="Proteomes" id="UP000704068">
    <property type="component" value="Unassembled WGS sequence"/>
</dbReference>
<dbReference type="Pfam" id="PF00224">
    <property type="entry name" value="PK"/>
    <property type="match status" value="1"/>
</dbReference>
<dbReference type="InterPro" id="IPR015795">
    <property type="entry name" value="Pyrv_Knase_C"/>
</dbReference>
<dbReference type="RefSeq" id="WP_303762585.1">
    <property type="nucleotide sequence ID" value="NZ_JABZGR010000001.1"/>
</dbReference>
<comment type="catalytic activity">
    <reaction evidence="16">
        <text>pyruvate + ATP = phosphoenolpyruvate + ADP + H(+)</text>
        <dbReference type="Rhea" id="RHEA:18157"/>
        <dbReference type="ChEBI" id="CHEBI:15361"/>
        <dbReference type="ChEBI" id="CHEBI:15378"/>
        <dbReference type="ChEBI" id="CHEBI:30616"/>
        <dbReference type="ChEBI" id="CHEBI:58702"/>
        <dbReference type="ChEBI" id="CHEBI:456216"/>
        <dbReference type="EC" id="2.7.1.40"/>
    </reaction>
</comment>
<evidence type="ECO:0000256" key="1">
    <source>
        <dbReference type="ARBA" id="ARBA00001946"/>
    </source>
</evidence>
<dbReference type="Gene3D" id="3.20.20.60">
    <property type="entry name" value="Phosphoenolpyruvate-binding domains"/>
    <property type="match status" value="1"/>
</dbReference>
<dbReference type="InterPro" id="IPR015813">
    <property type="entry name" value="Pyrv/PenolPyrv_kinase-like_dom"/>
</dbReference>
<dbReference type="InterPro" id="IPR011037">
    <property type="entry name" value="Pyrv_Knase-like_insert_dom_sf"/>
</dbReference>
<evidence type="ECO:0000259" key="17">
    <source>
        <dbReference type="Pfam" id="PF00224"/>
    </source>
</evidence>
<dbReference type="PANTHER" id="PTHR11817">
    <property type="entry name" value="PYRUVATE KINASE"/>
    <property type="match status" value="1"/>
</dbReference>
<dbReference type="Gene3D" id="3.40.1380.20">
    <property type="entry name" value="Pyruvate kinase, C-terminal domain"/>
    <property type="match status" value="1"/>
</dbReference>
<feature type="domain" description="Pyruvate kinase barrel" evidence="17">
    <location>
        <begin position="3"/>
        <end position="318"/>
    </location>
</feature>
<gene>
    <name evidence="19" type="primary">pyk</name>
    <name evidence="19" type="ORF">HXK21_00855</name>
</gene>
<evidence type="ECO:0000256" key="14">
    <source>
        <dbReference type="ARBA" id="ARBA00023317"/>
    </source>
</evidence>
<sequence>MYKKTKIVATISDARCDVGMIQQLYDEGMNVVRLNTAHQGPEGMKRVIDNVRQVSSHIAILVDTKGPEVRTTACKAPISFAEGDKVCIVGDPTLETTRECIAVSYPDFVKDVPVGAHILIDDGDLGLTVDDRKDGKLLCTIENNATLGARKSVNVPSSRINLPALTERDKSNIRFAIDYDVDFIAHSFVRSKADILEVRRMLDEADSDIHIIAKIENEEGVDNIDEILHAADGVMVARGDLGIEVAQERIPGIQRHIIQRAINFHKPVIVATQMLQSMIHNPRPTRTEVTDIANAVYSHADAVMLSGETAYGEYPVEALRAMATIARQAERDMEKFSLSEVEIPLSKNPDATEFFAKEAVSATHKMNLRAIIMDSYTGRTARLVSSFRPTTHVLAIAYKANTVRHLAVCYGVYAIYMPMKSYGHEFLLAALRKLLTDRMIHEQDRICYLGSQRKEQSTSFMEMNIVGNLFAKEGPEKLKN</sequence>
<keyword evidence="8" id="KW-0479">Metal-binding</keyword>
<dbReference type="EC" id="2.7.1.40" evidence="5 15"/>
<dbReference type="GO" id="GO:0005524">
    <property type="term" value="F:ATP binding"/>
    <property type="evidence" value="ECO:0007669"/>
    <property type="project" value="UniProtKB-KW"/>
</dbReference>
<evidence type="ECO:0000256" key="11">
    <source>
        <dbReference type="ARBA" id="ARBA00022840"/>
    </source>
</evidence>
<dbReference type="FunFam" id="3.20.20.60:FF:000025">
    <property type="entry name" value="Pyruvate kinase"/>
    <property type="match status" value="1"/>
</dbReference>
<evidence type="ECO:0000256" key="15">
    <source>
        <dbReference type="NCBIfam" id="TIGR01064"/>
    </source>
</evidence>
<dbReference type="InterPro" id="IPR018209">
    <property type="entry name" value="Pyrv_Knase_AS"/>
</dbReference>
<evidence type="ECO:0000256" key="9">
    <source>
        <dbReference type="ARBA" id="ARBA00022741"/>
    </source>
</evidence>
<evidence type="ECO:0000313" key="20">
    <source>
        <dbReference type="Proteomes" id="UP000704068"/>
    </source>
</evidence>
<protein>
    <recommendedName>
        <fullName evidence="6 15">Pyruvate kinase</fullName>
        <ecNumber evidence="5 15">2.7.1.40</ecNumber>
    </recommendedName>
</protein>
<evidence type="ECO:0000256" key="16">
    <source>
        <dbReference type="RuleBase" id="RU000504"/>
    </source>
</evidence>
<evidence type="ECO:0000313" key="19">
    <source>
        <dbReference type="EMBL" id="MBF0969581.1"/>
    </source>
</evidence>
<dbReference type="GO" id="GO:0016301">
    <property type="term" value="F:kinase activity"/>
    <property type="evidence" value="ECO:0007669"/>
    <property type="project" value="UniProtKB-KW"/>
</dbReference>
<dbReference type="InterPro" id="IPR001697">
    <property type="entry name" value="Pyr_Knase"/>
</dbReference>
<dbReference type="InterPro" id="IPR015793">
    <property type="entry name" value="Pyrv_Knase_brl"/>
</dbReference>
<evidence type="ECO:0000256" key="2">
    <source>
        <dbReference type="ARBA" id="ARBA00001958"/>
    </source>
</evidence>
<dbReference type="GO" id="GO:0030955">
    <property type="term" value="F:potassium ion binding"/>
    <property type="evidence" value="ECO:0007669"/>
    <property type="project" value="UniProtKB-UniRule"/>
</dbReference>
<dbReference type="NCBIfam" id="NF004491">
    <property type="entry name" value="PRK05826.1"/>
    <property type="match status" value="1"/>
</dbReference>
<evidence type="ECO:0000256" key="8">
    <source>
        <dbReference type="ARBA" id="ARBA00022723"/>
    </source>
</evidence>
<accession>A0A929WZ83</accession>
<keyword evidence="7 16" id="KW-0808">Transferase</keyword>
<dbReference type="PROSITE" id="PS00110">
    <property type="entry name" value="PYRUVATE_KINASE"/>
    <property type="match status" value="1"/>
</dbReference>
<evidence type="ECO:0000256" key="4">
    <source>
        <dbReference type="ARBA" id="ARBA00008663"/>
    </source>
</evidence>
<evidence type="ECO:0000256" key="3">
    <source>
        <dbReference type="ARBA" id="ARBA00004997"/>
    </source>
</evidence>
<dbReference type="InterPro" id="IPR015806">
    <property type="entry name" value="Pyrv_Knase_insert_dom_sf"/>
</dbReference>
<dbReference type="EMBL" id="JABZGR010000001">
    <property type="protein sequence ID" value="MBF0969581.1"/>
    <property type="molecule type" value="Genomic_DNA"/>
</dbReference>
<dbReference type="PRINTS" id="PR01050">
    <property type="entry name" value="PYRUVTKNASE"/>
</dbReference>
<dbReference type="SUPFAM" id="SSF51621">
    <property type="entry name" value="Phosphoenolpyruvate/pyruvate domain"/>
    <property type="match status" value="1"/>
</dbReference>
<feature type="domain" description="Pyruvate kinase C-terminal" evidence="18">
    <location>
        <begin position="356"/>
        <end position="459"/>
    </location>
</feature>
<dbReference type="Gene3D" id="2.40.33.10">
    <property type="entry name" value="PK beta-barrel domain-like"/>
    <property type="match status" value="1"/>
</dbReference>
<evidence type="ECO:0000256" key="12">
    <source>
        <dbReference type="ARBA" id="ARBA00022842"/>
    </source>
</evidence>
<dbReference type="SUPFAM" id="SSF52935">
    <property type="entry name" value="PK C-terminal domain-like"/>
    <property type="match status" value="1"/>
</dbReference>
<dbReference type="SUPFAM" id="SSF50800">
    <property type="entry name" value="PK beta-barrel domain-like"/>
    <property type="match status" value="1"/>
</dbReference>
<dbReference type="GO" id="GO:0000287">
    <property type="term" value="F:magnesium ion binding"/>
    <property type="evidence" value="ECO:0007669"/>
    <property type="project" value="UniProtKB-UniRule"/>
</dbReference>
<keyword evidence="10 16" id="KW-0418">Kinase</keyword>
<comment type="caution">
    <text evidence="19">The sequence shown here is derived from an EMBL/GenBank/DDBJ whole genome shotgun (WGS) entry which is preliminary data.</text>
</comment>
<organism evidence="19 20">
    <name type="scientific">Alloprevotella tannerae</name>
    <dbReference type="NCBI Taxonomy" id="76122"/>
    <lineage>
        <taxon>Bacteria</taxon>
        <taxon>Pseudomonadati</taxon>
        <taxon>Bacteroidota</taxon>
        <taxon>Bacteroidia</taxon>
        <taxon>Bacteroidales</taxon>
        <taxon>Prevotellaceae</taxon>
        <taxon>Alloprevotella</taxon>
    </lineage>
</organism>
<evidence type="ECO:0000259" key="18">
    <source>
        <dbReference type="Pfam" id="PF02887"/>
    </source>
</evidence>
<keyword evidence="13 16" id="KW-0324">Glycolysis</keyword>
<reference evidence="19" key="1">
    <citation type="submission" date="2020-04" db="EMBL/GenBank/DDBJ databases">
        <title>Deep metagenomics examines the oral microbiome during advanced dental caries in children, revealing novel taxa and co-occurrences with host molecules.</title>
        <authorList>
            <person name="Baker J.L."/>
            <person name="Morton J.T."/>
            <person name="Dinis M."/>
            <person name="Alvarez R."/>
            <person name="Tran N.C."/>
            <person name="Knight R."/>
            <person name="Edlund A."/>
        </authorList>
    </citation>
    <scope>NUCLEOTIDE SEQUENCE</scope>
    <source>
        <strain evidence="19">JCVI_34_bin.1</strain>
    </source>
</reference>